<dbReference type="AlphaFoldDB" id="A0AAN9KDJ0"/>
<evidence type="ECO:0000313" key="1">
    <source>
        <dbReference type="EMBL" id="KAK7315465.1"/>
    </source>
</evidence>
<dbReference type="EMBL" id="JAYMYQ010000008">
    <property type="protein sequence ID" value="KAK7315465.1"/>
    <property type="molecule type" value="Genomic_DNA"/>
</dbReference>
<reference evidence="1 2" key="1">
    <citation type="submission" date="2024-01" db="EMBL/GenBank/DDBJ databases">
        <title>The genomes of 5 underutilized Papilionoideae crops provide insights into root nodulation and disease resistanc.</title>
        <authorList>
            <person name="Jiang F."/>
        </authorList>
    </citation>
    <scope>NUCLEOTIDE SEQUENCE [LARGE SCALE GENOMIC DNA]</scope>
    <source>
        <strain evidence="1">LVBAO_FW01</strain>
        <tissue evidence="1">Leaves</tissue>
    </source>
</reference>
<proteinExistence type="predicted"/>
<accession>A0AAN9KDJ0</accession>
<gene>
    <name evidence="1" type="ORF">VNO77_34013</name>
</gene>
<evidence type="ECO:0000313" key="2">
    <source>
        <dbReference type="Proteomes" id="UP001367508"/>
    </source>
</evidence>
<name>A0AAN9KDJ0_CANGL</name>
<comment type="caution">
    <text evidence="1">The sequence shown here is derived from an EMBL/GenBank/DDBJ whole genome shotgun (WGS) entry which is preliminary data.</text>
</comment>
<keyword evidence="2" id="KW-1185">Reference proteome</keyword>
<sequence>MDVPTSTLQLESIFTFFLFLSSREAKDAETRNCLVAAYGSTTVGVVLHELLEETEREKRRILILYKIASPGIQCSRSLLEEPPKRTRCREFFLKVRNP</sequence>
<dbReference type="Proteomes" id="UP001367508">
    <property type="component" value="Unassembled WGS sequence"/>
</dbReference>
<protein>
    <submittedName>
        <fullName evidence="1">Uncharacterized protein</fullName>
    </submittedName>
</protein>
<organism evidence="1 2">
    <name type="scientific">Canavalia gladiata</name>
    <name type="common">Sword bean</name>
    <name type="synonym">Dolichos gladiatus</name>
    <dbReference type="NCBI Taxonomy" id="3824"/>
    <lineage>
        <taxon>Eukaryota</taxon>
        <taxon>Viridiplantae</taxon>
        <taxon>Streptophyta</taxon>
        <taxon>Embryophyta</taxon>
        <taxon>Tracheophyta</taxon>
        <taxon>Spermatophyta</taxon>
        <taxon>Magnoliopsida</taxon>
        <taxon>eudicotyledons</taxon>
        <taxon>Gunneridae</taxon>
        <taxon>Pentapetalae</taxon>
        <taxon>rosids</taxon>
        <taxon>fabids</taxon>
        <taxon>Fabales</taxon>
        <taxon>Fabaceae</taxon>
        <taxon>Papilionoideae</taxon>
        <taxon>50 kb inversion clade</taxon>
        <taxon>NPAAA clade</taxon>
        <taxon>indigoferoid/millettioid clade</taxon>
        <taxon>Phaseoleae</taxon>
        <taxon>Canavalia</taxon>
    </lineage>
</organism>